<organism evidence="2 3">
    <name type="scientific">Eumeta variegata</name>
    <name type="common">Bagworm moth</name>
    <name type="synonym">Eumeta japonica</name>
    <dbReference type="NCBI Taxonomy" id="151549"/>
    <lineage>
        <taxon>Eukaryota</taxon>
        <taxon>Metazoa</taxon>
        <taxon>Ecdysozoa</taxon>
        <taxon>Arthropoda</taxon>
        <taxon>Hexapoda</taxon>
        <taxon>Insecta</taxon>
        <taxon>Pterygota</taxon>
        <taxon>Neoptera</taxon>
        <taxon>Endopterygota</taxon>
        <taxon>Lepidoptera</taxon>
        <taxon>Glossata</taxon>
        <taxon>Ditrysia</taxon>
        <taxon>Tineoidea</taxon>
        <taxon>Psychidae</taxon>
        <taxon>Oiketicinae</taxon>
        <taxon>Eumeta</taxon>
    </lineage>
</organism>
<sequence length="178" mass="19629">MTDITDYIARLRSFVRKLQPSPASRHGERATFVYKDLAATTHVFLREDTIRSSFQPAYTGPHEGKIGDPSTRMSVGQPGGLRPAPHHKLSDSSGGPLPLCHPTLLSITSIPLLLLYSCIHSPRFRLHQSSVNYPIPTQEAGNALVTPLGLHVYMGCDDHLLSGRPPARYSFDYAINKN</sequence>
<dbReference type="AlphaFoldDB" id="A0A4C1ZYY5"/>
<protein>
    <submittedName>
        <fullName evidence="2">Uncharacterized protein</fullName>
    </submittedName>
</protein>
<dbReference type="OrthoDB" id="422540at2759"/>
<evidence type="ECO:0000313" key="3">
    <source>
        <dbReference type="Proteomes" id="UP000299102"/>
    </source>
</evidence>
<name>A0A4C1ZYY5_EUMVA</name>
<evidence type="ECO:0000256" key="1">
    <source>
        <dbReference type="SAM" id="MobiDB-lite"/>
    </source>
</evidence>
<keyword evidence="3" id="KW-1185">Reference proteome</keyword>
<feature type="region of interest" description="Disordered" evidence="1">
    <location>
        <begin position="56"/>
        <end position="93"/>
    </location>
</feature>
<dbReference type="EMBL" id="BGZK01002324">
    <property type="protein sequence ID" value="GBP92948.1"/>
    <property type="molecule type" value="Genomic_DNA"/>
</dbReference>
<reference evidence="2 3" key="1">
    <citation type="journal article" date="2019" name="Commun. Biol.">
        <title>The bagworm genome reveals a unique fibroin gene that provides high tensile strength.</title>
        <authorList>
            <person name="Kono N."/>
            <person name="Nakamura H."/>
            <person name="Ohtoshi R."/>
            <person name="Tomita M."/>
            <person name="Numata K."/>
            <person name="Arakawa K."/>
        </authorList>
    </citation>
    <scope>NUCLEOTIDE SEQUENCE [LARGE SCALE GENOMIC DNA]</scope>
</reference>
<evidence type="ECO:0000313" key="2">
    <source>
        <dbReference type="EMBL" id="GBP92948.1"/>
    </source>
</evidence>
<proteinExistence type="predicted"/>
<dbReference type="Proteomes" id="UP000299102">
    <property type="component" value="Unassembled WGS sequence"/>
</dbReference>
<gene>
    <name evidence="2" type="ORF">EVAR_84051_1</name>
</gene>
<accession>A0A4C1ZYY5</accession>
<comment type="caution">
    <text evidence="2">The sequence shown here is derived from an EMBL/GenBank/DDBJ whole genome shotgun (WGS) entry which is preliminary data.</text>
</comment>